<evidence type="ECO:0000313" key="10">
    <source>
        <dbReference type="EMBL" id="KOH46696.1"/>
    </source>
</evidence>
<reference evidence="11" key="1">
    <citation type="submission" date="2015-07" db="EMBL/GenBank/DDBJ databases">
        <title>Genome sequencing of Sunxiuqinia dokdonensis strain SK.</title>
        <authorList>
            <person name="Ahn S."/>
            <person name="Kim B.-C."/>
        </authorList>
    </citation>
    <scope>NUCLEOTIDE SEQUENCE [LARGE SCALE GENOMIC DNA]</scope>
    <source>
        <strain evidence="11">SK</strain>
    </source>
</reference>
<keyword evidence="4" id="KW-0125">Carotenoid biosynthesis</keyword>
<dbReference type="GO" id="GO:0016020">
    <property type="term" value="C:membrane"/>
    <property type="evidence" value="ECO:0007669"/>
    <property type="project" value="UniProtKB-SubCell"/>
</dbReference>
<feature type="domain" description="Lycopene cyclase" evidence="9">
    <location>
        <begin position="132"/>
        <end position="223"/>
    </location>
</feature>
<gene>
    <name evidence="10" type="ORF">NC99_05360</name>
</gene>
<dbReference type="Proteomes" id="UP000036958">
    <property type="component" value="Unassembled WGS sequence"/>
</dbReference>
<dbReference type="RefSeq" id="WP_053179472.1">
    <property type="nucleotide sequence ID" value="NZ_LGIA01000023.1"/>
</dbReference>
<feature type="domain" description="Lycopene cyclase" evidence="9">
    <location>
        <begin position="7"/>
        <end position="98"/>
    </location>
</feature>
<feature type="transmembrane region" description="Helical" evidence="8">
    <location>
        <begin position="81"/>
        <end position="102"/>
    </location>
</feature>
<feature type="transmembrane region" description="Helical" evidence="8">
    <location>
        <begin position="109"/>
        <end position="128"/>
    </location>
</feature>
<evidence type="ECO:0000256" key="2">
    <source>
        <dbReference type="ARBA" id="ARBA00004829"/>
    </source>
</evidence>
<keyword evidence="3 8" id="KW-0812">Transmembrane</keyword>
<sequence>MDLQAFTYAGLLLGTIAIPLALSFDKNVHFWTRWKYLFPAILITAVVFIYWDIQFTAAGIWSFNHEYVVGSYFYGLPVEEWLFFLIVPYACVFIYEVINFYFQRYEFPNLFVAISLILIVVFALLSLFNRGQLYTFFNFLFAAIFLGYVIFRNQFKQHLTKFYGTYLISLLPFLLVNGVLTALPVVEYHSAHILNIRVFTIPIEDFGYLFLLLLMNISIYETLKTQRYY</sequence>
<dbReference type="NCBIfam" id="TIGR03462">
    <property type="entry name" value="CarR_dom_SF"/>
    <property type="match status" value="2"/>
</dbReference>
<evidence type="ECO:0000256" key="1">
    <source>
        <dbReference type="ARBA" id="ARBA00004141"/>
    </source>
</evidence>
<evidence type="ECO:0000259" key="9">
    <source>
        <dbReference type="Pfam" id="PF18916"/>
    </source>
</evidence>
<feature type="transmembrane region" description="Helical" evidence="8">
    <location>
        <begin position="163"/>
        <end position="186"/>
    </location>
</feature>
<dbReference type="GO" id="GO:0016117">
    <property type="term" value="P:carotenoid biosynthetic process"/>
    <property type="evidence" value="ECO:0007669"/>
    <property type="project" value="UniProtKB-KW"/>
</dbReference>
<feature type="transmembrane region" description="Helical" evidence="8">
    <location>
        <begin position="134"/>
        <end position="151"/>
    </location>
</feature>
<name>A0A0L8VE25_9BACT</name>
<feature type="transmembrane region" description="Helical" evidence="8">
    <location>
        <begin position="6"/>
        <end position="24"/>
    </location>
</feature>
<dbReference type="EMBL" id="LGIA01000023">
    <property type="protein sequence ID" value="KOH46696.1"/>
    <property type="molecule type" value="Genomic_DNA"/>
</dbReference>
<protein>
    <recommendedName>
        <fullName evidence="9">Lycopene cyclase domain-containing protein</fullName>
    </recommendedName>
</protein>
<dbReference type="OrthoDB" id="5195186at2"/>
<accession>A0A0L8VE25</accession>
<keyword evidence="7" id="KW-0413">Isomerase</keyword>
<keyword evidence="11" id="KW-1185">Reference proteome</keyword>
<evidence type="ECO:0000256" key="4">
    <source>
        <dbReference type="ARBA" id="ARBA00022746"/>
    </source>
</evidence>
<keyword evidence="6 8" id="KW-0472">Membrane</keyword>
<comment type="caution">
    <text evidence="10">The sequence shown here is derived from an EMBL/GenBank/DDBJ whole genome shotgun (WGS) entry which is preliminary data.</text>
</comment>
<dbReference type="GO" id="GO:0016872">
    <property type="term" value="F:intramolecular lyase activity"/>
    <property type="evidence" value="ECO:0007669"/>
    <property type="project" value="InterPro"/>
</dbReference>
<feature type="transmembrane region" description="Helical" evidence="8">
    <location>
        <begin position="36"/>
        <end position="61"/>
    </location>
</feature>
<comment type="pathway">
    <text evidence="2">Carotenoid biosynthesis.</text>
</comment>
<organism evidence="10 11">
    <name type="scientific">Sunxiuqinia dokdonensis</name>
    <dbReference type="NCBI Taxonomy" id="1409788"/>
    <lineage>
        <taxon>Bacteria</taxon>
        <taxon>Pseudomonadati</taxon>
        <taxon>Bacteroidota</taxon>
        <taxon>Bacteroidia</taxon>
        <taxon>Marinilabiliales</taxon>
        <taxon>Prolixibacteraceae</taxon>
        <taxon>Sunxiuqinia</taxon>
    </lineage>
</organism>
<evidence type="ECO:0000256" key="8">
    <source>
        <dbReference type="SAM" id="Phobius"/>
    </source>
</evidence>
<evidence type="ECO:0000256" key="5">
    <source>
        <dbReference type="ARBA" id="ARBA00022989"/>
    </source>
</evidence>
<evidence type="ECO:0000256" key="7">
    <source>
        <dbReference type="ARBA" id="ARBA00023235"/>
    </source>
</evidence>
<dbReference type="InterPro" id="IPR017825">
    <property type="entry name" value="Lycopene_cyclase_dom"/>
</dbReference>
<evidence type="ECO:0000313" key="11">
    <source>
        <dbReference type="Proteomes" id="UP000036958"/>
    </source>
</evidence>
<dbReference type="AlphaFoldDB" id="A0A0L8VE25"/>
<evidence type="ECO:0000256" key="3">
    <source>
        <dbReference type="ARBA" id="ARBA00022692"/>
    </source>
</evidence>
<feature type="transmembrane region" description="Helical" evidence="8">
    <location>
        <begin position="206"/>
        <end position="223"/>
    </location>
</feature>
<proteinExistence type="predicted"/>
<dbReference type="GO" id="GO:0045436">
    <property type="term" value="F:lycopene beta cyclase activity"/>
    <property type="evidence" value="ECO:0007669"/>
    <property type="project" value="UniProtKB-ARBA"/>
</dbReference>
<dbReference type="Pfam" id="PF18916">
    <property type="entry name" value="Lycopene_cyc"/>
    <property type="match status" value="2"/>
</dbReference>
<dbReference type="STRING" id="1409788.NC99_05360"/>
<keyword evidence="5 8" id="KW-1133">Transmembrane helix</keyword>
<evidence type="ECO:0000256" key="6">
    <source>
        <dbReference type="ARBA" id="ARBA00023136"/>
    </source>
</evidence>
<comment type="subcellular location">
    <subcellularLocation>
        <location evidence="1">Membrane</location>
        <topology evidence="1">Multi-pass membrane protein</topology>
    </subcellularLocation>
</comment>